<keyword evidence="4" id="KW-0732">Signal</keyword>
<protein>
    <recommendedName>
        <fullName evidence="8">TonB-dependent receptor-like beta-barrel domain-containing protein</fullName>
    </recommendedName>
</protein>
<gene>
    <name evidence="9" type="ORF">METZ01_LOCUS129872</name>
</gene>
<dbReference type="AlphaFoldDB" id="A0A381YIX1"/>
<evidence type="ECO:0000256" key="7">
    <source>
        <dbReference type="ARBA" id="ARBA00023237"/>
    </source>
</evidence>
<organism evidence="9">
    <name type="scientific">marine metagenome</name>
    <dbReference type="NCBI Taxonomy" id="408172"/>
    <lineage>
        <taxon>unclassified sequences</taxon>
        <taxon>metagenomes</taxon>
        <taxon>ecological metagenomes</taxon>
    </lineage>
</organism>
<evidence type="ECO:0000256" key="4">
    <source>
        <dbReference type="ARBA" id="ARBA00022729"/>
    </source>
</evidence>
<dbReference type="Gene3D" id="2.40.170.20">
    <property type="entry name" value="TonB-dependent receptor, beta-barrel domain"/>
    <property type="match status" value="1"/>
</dbReference>
<evidence type="ECO:0000313" key="9">
    <source>
        <dbReference type="EMBL" id="SVA77018.1"/>
    </source>
</evidence>
<evidence type="ECO:0000256" key="2">
    <source>
        <dbReference type="ARBA" id="ARBA00022448"/>
    </source>
</evidence>
<keyword evidence="7" id="KW-0998">Cell outer membrane</keyword>
<evidence type="ECO:0000256" key="5">
    <source>
        <dbReference type="ARBA" id="ARBA00023077"/>
    </source>
</evidence>
<dbReference type="EMBL" id="UINC01018352">
    <property type="protein sequence ID" value="SVA77018.1"/>
    <property type="molecule type" value="Genomic_DNA"/>
</dbReference>
<dbReference type="Pfam" id="PF00593">
    <property type="entry name" value="TonB_dep_Rec_b-barrel"/>
    <property type="match status" value="1"/>
</dbReference>
<proteinExistence type="predicted"/>
<dbReference type="SUPFAM" id="SSF56935">
    <property type="entry name" value="Porins"/>
    <property type="match status" value="1"/>
</dbReference>
<evidence type="ECO:0000256" key="1">
    <source>
        <dbReference type="ARBA" id="ARBA00004571"/>
    </source>
</evidence>
<keyword evidence="2" id="KW-0813">Transport</keyword>
<dbReference type="InterPro" id="IPR039426">
    <property type="entry name" value="TonB-dep_rcpt-like"/>
</dbReference>
<feature type="domain" description="TonB-dependent receptor-like beta-barrel" evidence="8">
    <location>
        <begin position="29"/>
        <end position="268"/>
    </location>
</feature>
<comment type="subcellular location">
    <subcellularLocation>
        <location evidence="1">Cell outer membrane</location>
        <topology evidence="1">Multi-pass membrane protein</topology>
    </subcellularLocation>
</comment>
<sequence length="300" mass="34882">RNSFEISVYSKVKNNNNFILGFNQNAEKVDYSVYGDEFVKSLKTKSIFTSNQFFSKNALFGFSVRLSDHETYGKNTSWNLGYKKRLNNSWSLILNSGMAFRSPNSSELFGFGSNINLKPETSRSSELRLERTINKDNILGLTIFTYKTDNLINYDFSESKLKNIDQAQNEGSEIRYKWTGKTFRGDMLLRVQSPKDSNKKNLLRRSRKAMSCNIYRDFKGATINFNLTGFDRRKDIGNKNLPGYFLLNTSFTKELNKKLSFSLSLENILDKEYFTAAGFNGYYRNQERAIWVHLKYDLLR</sequence>
<name>A0A381YIX1_9ZZZZ</name>
<dbReference type="PROSITE" id="PS52016">
    <property type="entry name" value="TONB_DEPENDENT_REC_3"/>
    <property type="match status" value="1"/>
</dbReference>
<dbReference type="PANTHER" id="PTHR30069">
    <property type="entry name" value="TONB-DEPENDENT OUTER MEMBRANE RECEPTOR"/>
    <property type="match status" value="1"/>
</dbReference>
<keyword evidence="5" id="KW-0798">TonB box</keyword>
<dbReference type="PANTHER" id="PTHR30069:SF53">
    <property type="entry name" value="COLICIN I RECEPTOR-RELATED"/>
    <property type="match status" value="1"/>
</dbReference>
<dbReference type="GO" id="GO:0015889">
    <property type="term" value="P:cobalamin transport"/>
    <property type="evidence" value="ECO:0007669"/>
    <property type="project" value="TreeGrafter"/>
</dbReference>
<dbReference type="GO" id="GO:0009279">
    <property type="term" value="C:cell outer membrane"/>
    <property type="evidence" value="ECO:0007669"/>
    <property type="project" value="UniProtKB-SubCell"/>
</dbReference>
<evidence type="ECO:0000259" key="8">
    <source>
        <dbReference type="Pfam" id="PF00593"/>
    </source>
</evidence>
<keyword evidence="3" id="KW-0812">Transmembrane</keyword>
<dbReference type="InterPro" id="IPR000531">
    <property type="entry name" value="Beta-barrel_TonB"/>
</dbReference>
<evidence type="ECO:0000256" key="6">
    <source>
        <dbReference type="ARBA" id="ARBA00023136"/>
    </source>
</evidence>
<keyword evidence="6" id="KW-0472">Membrane</keyword>
<reference evidence="9" key="1">
    <citation type="submission" date="2018-05" db="EMBL/GenBank/DDBJ databases">
        <authorList>
            <person name="Lanie J.A."/>
            <person name="Ng W.-L."/>
            <person name="Kazmierczak K.M."/>
            <person name="Andrzejewski T.M."/>
            <person name="Davidsen T.M."/>
            <person name="Wayne K.J."/>
            <person name="Tettelin H."/>
            <person name="Glass J.I."/>
            <person name="Rusch D."/>
            <person name="Podicherti R."/>
            <person name="Tsui H.-C.T."/>
            <person name="Winkler M.E."/>
        </authorList>
    </citation>
    <scope>NUCLEOTIDE SEQUENCE</scope>
</reference>
<dbReference type="InterPro" id="IPR036942">
    <property type="entry name" value="Beta-barrel_TonB_sf"/>
</dbReference>
<evidence type="ECO:0000256" key="3">
    <source>
        <dbReference type="ARBA" id="ARBA00022692"/>
    </source>
</evidence>
<accession>A0A381YIX1</accession>
<feature type="non-terminal residue" evidence="9">
    <location>
        <position position="1"/>
    </location>
</feature>